<proteinExistence type="predicted"/>
<evidence type="ECO:0000313" key="2">
    <source>
        <dbReference type="Proteomes" id="UP000223606"/>
    </source>
</evidence>
<gene>
    <name evidence="1" type="ORF">HDIA_1702</name>
</gene>
<dbReference type="EMBL" id="LT960614">
    <property type="protein sequence ID" value="SON55243.1"/>
    <property type="molecule type" value="Genomic_DNA"/>
</dbReference>
<sequence length="29" mass="3276">MKYKTLGNTGLFVSEICLRSNCQKYSGSF</sequence>
<organism evidence="1 2">
    <name type="scientific">Hartmannibacter diazotrophicus</name>
    <dbReference type="NCBI Taxonomy" id="1482074"/>
    <lineage>
        <taxon>Bacteria</taxon>
        <taxon>Pseudomonadati</taxon>
        <taxon>Pseudomonadota</taxon>
        <taxon>Alphaproteobacteria</taxon>
        <taxon>Hyphomicrobiales</taxon>
        <taxon>Pleomorphomonadaceae</taxon>
        <taxon>Hartmannibacter</taxon>
    </lineage>
</organism>
<accession>A0A2C9D4U2</accession>
<name>A0A2C9D4U2_9HYPH</name>
<evidence type="ECO:0000313" key="1">
    <source>
        <dbReference type="EMBL" id="SON55243.1"/>
    </source>
</evidence>
<dbReference type="KEGG" id="hdi:HDIA_1702"/>
<dbReference type="Proteomes" id="UP000223606">
    <property type="component" value="Chromosome 1"/>
</dbReference>
<protein>
    <submittedName>
        <fullName evidence="1">Uncharacterized protein</fullName>
    </submittedName>
</protein>
<dbReference type="AlphaFoldDB" id="A0A2C9D4U2"/>
<keyword evidence="2" id="KW-1185">Reference proteome</keyword>
<reference evidence="2" key="1">
    <citation type="submission" date="2017-09" db="EMBL/GenBank/DDBJ databases">
        <title>Genome sequence of Nannocystis excedens DSM 71.</title>
        <authorList>
            <person name="Blom J."/>
        </authorList>
    </citation>
    <scope>NUCLEOTIDE SEQUENCE [LARGE SCALE GENOMIC DNA]</scope>
    <source>
        <strain evidence="2">type strain: E19</strain>
    </source>
</reference>